<evidence type="ECO:0000256" key="5">
    <source>
        <dbReference type="SAM" id="Coils"/>
    </source>
</evidence>
<keyword evidence="4" id="KW-0804">Transcription</keyword>
<evidence type="ECO:0000259" key="6">
    <source>
        <dbReference type="PROSITE" id="PS50937"/>
    </source>
</evidence>
<dbReference type="EMBL" id="MSJM01000005">
    <property type="protein sequence ID" value="OLF47590.1"/>
    <property type="molecule type" value="Genomic_DNA"/>
</dbReference>
<evidence type="ECO:0000256" key="2">
    <source>
        <dbReference type="ARBA" id="ARBA00023015"/>
    </source>
</evidence>
<protein>
    <recommendedName>
        <fullName evidence="6">HTH merR-type domain-containing protein</fullName>
    </recommendedName>
</protein>
<dbReference type="PANTHER" id="PTHR30204">
    <property type="entry name" value="REDOX-CYCLING DRUG-SENSING TRANSCRIPTIONAL ACTIVATOR SOXR"/>
    <property type="match status" value="1"/>
</dbReference>
<keyword evidence="5" id="KW-0175">Coiled coil</keyword>
<dbReference type="PANTHER" id="PTHR30204:SF69">
    <property type="entry name" value="MERR-FAMILY TRANSCRIPTIONAL REGULATOR"/>
    <property type="match status" value="1"/>
</dbReference>
<dbReference type="OrthoDB" id="9806513at2"/>
<dbReference type="GO" id="GO:0003700">
    <property type="term" value="F:DNA-binding transcription factor activity"/>
    <property type="evidence" value="ECO:0007669"/>
    <property type="project" value="InterPro"/>
</dbReference>
<dbReference type="Pfam" id="PF13411">
    <property type="entry name" value="MerR_1"/>
    <property type="match status" value="1"/>
</dbReference>
<dbReference type="RefSeq" id="WP_075104898.1">
    <property type="nucleotide sequence ID" value="NZ_MSJM01000005.1"/>
</dbReference>
<accession>A0A1Q8E753</accession>
<dbReference type="Gene3D" id="1.10.1660.10">
    <property type="match status" value="1"/>
</dbReference>
<evidence type="ECO:0000313" key="7">
    <source>
        <dbReference type="EMBL" id="OLF47590.1"/>
    </source>
</evidence>
<evidence type="ECO:0000256" key="1">
    <source>
        <dbReference type="ARBA" id="ARBA00022491"/>
    </source>
</evidence>
<feature type="coiled-coil region" evidence="5">
    <location>
        <begin position="82"/>
        <end position="119"/>
    </location>
</feature>
<dbReference type="SUPFAM" id="SSF46955">
    <property type="entry name" value="Putative DNA-binding domain"/>
    <property type="match status" value="1"/>
</dbReference>
<keyword evidence="3" id="KW-0238">DNA-binding</keyword>
<dbReference type="Proteomes" id="UP000186890">
    <property type="component" value="Unassembled WGS sequence"/>
</dbReference>
<sequence>MKTGQITQTYHISRDTLRFYITKGLLAPAIVQGHYKWSKDDCKDLENILQLRELGLSIKAIKRMKEVHDTMCGTREQWLENRQVLQDEIAERKAHIQQLEQQIQNMTELLEQLNEKIAEKA</sequence>
<organism evidence="7 8">
    <name type="scientific">Streptococcus cuniculi</name>
    <dbReference type="NCBI Taxonomy" id="1432788"/>
    <lineage>
        <taxon>Bacteria</taxon>
        <taxon>Bacillati</taxon>
        <taxon>Bacillota</taxon>
        <taxon>Bacilli</taxon>
        <taxon>Lactobacillales</taxon>
        <taxon>Streptococcaceae</taxon>
        <taxon>Streptococcus</taxon>
    </lineage>
</organism>
<dbReference type="InterPro" id="IPR047057">
    <property type="entry name" value="MerR_fam"/>
</dbReference>
<evidence type="ECO:0000313" key="8">
    <source>
        <dbReference type="Proteomes" id="UP000186890"/>
    </source>
</evidence>
<gene>
    <name evidence="7" type="ORF">BU202_06055</name>
</gene>
<keyword evidence="8" id="KW-1185">Reference proteome</keyword>
<dbReference type="PROSITE" id="PS50937">
    <property type="entry name" value="HTH_MERR_2"/>
    <property type="match status" value="1"/>
</dbReference>
<evidence type="ECO:0000256" key="4">
    <source>
        <dbReference type="ARBA" id="ARBA00023163"/>
    </source>
</evidence>
<dbReference type="CDD" id="cd00592">
    <property type="entry name" value="HTH_MerR-like"/>
    <property type="match status" value="1"/>
</dbReference>
<keyword evidence="2" id="KW-0805">Transcription regulation</keyword>
<evidence type="ECO:0000256" key="3">
    <source>
        <dbReference type="ARBA" id="ARBA00023125"/>
    </source>
</evidence>
<dbReference type="InterPro" id="IPR009061">
    <property type="entry name" value="DNA-bd_dom_put_sf"/>
</dbReference>
<proteinExistence type="predicted"/>
<comment type="caution">
    <text evidence="7">The sequence shown here is derived from an EMBL/GenBank/DDBJ whole genome shotgun (WGS) entry which is preliminary data.</text>
</comment>
<name>A0A1Q8E753_9STRE</name>
<feature type="domain" description="HTH merR-type" evidence="6">
    <location>
        <begin position="1"/>
        <end position="67"/>
    </location>
</feature>
<keyword evidence="1" id="KW-0678">Repressor</keyword>
<dbReference type="SMART" id="SM00422">
    <property type="entry name" value="HTH_MERR"/>
    <property type="match status" value="1"/>
</dbReference>
<dbReference type="InterPro" id="IPR000551">
    <property type="entry name" value="MerR-type_HTH_dom"/>
</dbReference>
<dbReference type="AlphaFoldDB" id="A0A1Q8E753"/>
<dbReference type="GO" id="GO:0003677">
    <property type="term" value="F:DNA binding"/>
    <property type="evidence" value="ECO:0007669"/>
    <property type="project" value="UniProtKB-KW"/>
</dbReference>
<reference evidence="8" key="1">
    <citation type="submission" date="2016-12" db="EMBL/GenBank/DDBJ databases">
        <authorList>
            <person name="Gulvik C.A."/>
        </authorList>
    </citation>
    <scope>NUCLEOTIDE SEQUENCE [LARGE SCALE GENOMIC DNA]</scope>
    <source>
        <strain evidence="8">NED12-00049-6B</strain>
    </source>
</reference>